<dbReference type="InterPro" id="IPR028082">
    <property type="entry name" value="Peripla_BP_I"/>
</dbReference>
<evidence type="ECO:0000313" key="3">
    <source>
        <dbReference type="EMBL" id="MFC5473104.1"/>
    </source>
</evidence>
<keyword evidence="4" id="KW-1185">Reference proteome</keyword>
<dbReference type="PANTHER" id="PTHR38038:SF1">
    <property type="entry name" value="PENICILLIN-BINDING PROTEIN ACTIVATOR LPOA"/>
    <property type="match status" value="1"/>
</dbReference>
<evidence type="ECO:0000313" key="4">
    <source>
        <dbReference type="Proteomes" id="UP001596045"/>
    </source>
</evidence>
<accession>A0ABW0M4P8</accession>
<feature type="signal peptide" evidence="2">
    <location>
        <begin position="1"/>
        <end position="24"/>
    </location>
</feature>
<dbReference type="PANTHER" id="PTHR38038">
    <property type="entry name" value="PENICILLIN-BINDING PROTEIN ACTIVATOR LPOA"/>
    <property type="match status" value="1"/>
</dbReference>
<reference evidence="4" key="1">
    <citation type="journal article" date="2019" name="Int. J. Syst. Evol. Microbiol.">
        <title>The Global Catalogue of Microorganisms (GCM) 10K type strain sequencing project: providing services to taxonomists for standard genome sequencing and annotation.</title>
        <authorList>
            <consortium name="The Broad Institute Genomics Platform"/>
            <consortium name="The Broad Institute Genome Sequencing Center for Infectious Disease"/>
            <person name="Wu L."/>
            <person name="Ma J."/>
        </authorList>
    </citation>
    <scope>NUCLEOTIDE SEQUENCE [LARGE SCALE GENOMIC DNA]</scope>
    <source>
        <strain evidence="4">JCM 17066</strain>
    </source>
</reference>
<dbReference type="RefSeq" id="WP_378995182.1">
    <property type="nucleotide sequence ID" value="NZ_JBHSMT010000008.1"/>
</dbReference>
<gene>
    <name evidence="3" type="ORF">ACFPM8_03960</name>
</gene>
<evidence type="ECO:0000256" key="1">
    <source>
        <dbReference type="ARBA" id="ARBA00023136"/>
    </source>
</evidence>
<evidence type="ECO:0000256" key="2">
    <source>
        <dbReference type="SAM" id="SignalP"/>
    </source>
</evidence>
<proteinExistence type="predicted"/>
<sequence length="384" mass="40996">MLYKWAKLLSLAVLLNGLCPPAQANTTIAAAAAGDVANPTIPIASIALLLPSRSGPLGAAAEALRAGFVAAYERDKSGLALTVIEAADTPADMLSTYLAASENHDILVGPLSRTGITAIVRSGKIVKPTLALTQPDFAGDKETALPPQLLPIGLSLEAEARQVANWVSADFAPGKAFVLSTSTAWQRRAASAFVQQALSHGLHSAQMTLRTDGAMLNAAGLAQLQQRIQSEKPQLLFAALNADQARQVRSAIDAEIPIYGISQLNPLLPNDNNQEHRLPELDGVRLLDIPWLVQPDHPAVMIYPRTISDPDQQRNADLERLYALGIDAFRIAREVAARNTAFQVDGVTGKLDVHFGIGVDNPGFERVEPAAVYRDGVVVPLDER</sequence>
<organism evidence="3 4">
    <name type="scientific">Paraherbaspirillum soli</name>
    <dbReference type="NCBI Taxonomy" id="631222"/>
    <lineage>
        <taxon>Bacteria</taxon>
        <taxon>Pseudomonadati</taxon>
        <taxon>Pseudomonadota</taxon>
        <taxon>Betaproteobacteria</taxon>
        <taxon>Burkholderiales</taxon>
        <taxon>Oxalobacteraceae</taxon>
        <taxon>Paraherbaspirillum</taxon>
    </lineage>
</organism>
<keyword evidence="2" id="KW-0732">Signal</keyword>
<protein>
    <submittedName>
        <fullName evidence="3">Penicillin-binding protein activator</fullName>
    </submittedName>
</protein>
<dbReference type="EMBL" id="JBHSMT010000008">
    <property type="protein sequence ID" value="MFC5473104.1"/>
    <property type="molecule type" value="Genomic_DNA"/>
</dbReference>
<feature type="chain" id="PRO_5046164021" evidence="2">
    <location>
        <begin position="25"/>
        <end position="384"/>
    </location>
</feature>
<dbReference type="Gene3D" id="3.40.50.2300">
    <property type="match status" value="2"/>
</dbReference>
<dbReference type="SUPFAM" id="SSF53822">
    <property type="entry name" value="Periplasmic binding protein-like I"/>
    <property type="match status" value="1"/>
</dbReference>
<dbReference type="InterPro" id="IPR007443">
    <property type="entry name" value="LpoA"/>
</dbReference>
<keyword evidence="1" id="KW-0472">Membrane</keyword>
<comment type="caution">
    <text evidence="3">The sequence shown here is derived from an EMBL/GenBank/DDBJ whole genome shotgun (WGS) entry which is preliminary data.</text>
</comment>
<dbReference type="Proteomes" id="UP001596045">
    <property type="component" value="Unassembled WGS sequence"/>
</dbReference>
<dbReference type="Pfam" id="PF04348">
    <property type="entry name" value="LppC"/>
    <property type="match status" value="1"/>
</dbReference>
<name>A0ABW0M4P8_9BURK</name>